<dbReference type="PANTHER" id="PTHR13257">
    <property type="entry name" value="NUCLEOPORIN NUP84-RELATED"/>
    <property type="match status" value="1"/>
</dbReference>
<evidence type="ECO:0000256" key="2">
    <source>
        <dbReference type="ARBA" id="ARBA00022448"/>
    </source>
</evidence>
<dbReference type="RefSeq" id="XP_062794270.1">
    <property type="nucleotide sequence ID" value="XM_062938219.1"/>
</dbReference>
<sequence>MAQTIPFSLPFLRSHSIFIPPSSSSSSTSLDEEWELVDRPTDDLVGQKYTRMTIRDKDLLVAMGREVRMMSLANSEGGWEVKDGQVGSYKTLKSPSLTFSINHIIPNPSGRLLAVVGHHQVVVVVLPKTSYSSSSGDVECRAIRVDEFQFSPSSNDTISKVSWHPWGEGGNSLWVLTTDGKLREYDVLQPHDAVQTFNFLPERTSSSSAKFTAVDPLSRYASSFAFSIGPIDFSPLMVYVLLANGDIYTMGPVLPLHSEMPIRYLQGLKAYSERRLARIQSEAKDVFGATEAGLGRVTSQAQWVESLVKQVKMAEEARQRKDENEETPSKRTTLALLRQGPMLYSPAPQDIRNGEEDEEQAATDLFLSQSGSEQGGNGEKETCIAVTWSGGRVDIGLEVERPEPRWFSSRDPSTSTPVIPIIESILLSFPQSDLESIEANAPSFLSDPMYGGVFYVQHIFGVDSININSWLDELRSGDAEGELLGSEVVRLVESGGSPVKPIVGIVNFCNITLGYGLVALAASGQVASVELDLKVADVPAITSGATTTDRTTTAVDPDSQSLLLAKPLDFDKFVQSIRKPATPFNPMGVLRQRIPDSSKPASTINPEHLRVLGEISSQFTNRTQAIRSASQSIENRLDLEVQELQRQIKLLRDCQDKVASLKKNIAISRAEELLDKQDRLASRLDGIVVKLSEEFRPEVGEMERKWFDELERLKVRVRGGGVVSKGRALTTKTQILKEQLAAVKPVLLESQTRQEEEEPQSKMYGSKQLKPLEAALSARSEELRRLIRRMEMLDMRVDSYSGADDD</sequence>
<feature type="coiled-coil region" evidence="8">
    <location>
        <begin position="634"/>
        <end position="671"/>
    </location>
</feature>
<keyword evidence="3" id="KW-0509">mRNA transport</keyword>
<dbReference type="InterPro" id="IPR037700">
    <property type="entry name" value="NUP88/NUP82"/>
</dbReference>
<comment type="subcellular location">
    <subcellularLocation>
        <location evidence="1">Nucleus</location>
        <location evidence="1">Nuclear pore complex</location>
    </subcellularLocation>
</comment>
<dbReference type="Pfam" id="PF10168">
    <property type="entry name" value="Nup88"/>
    <property type="match status" value="1"/>
</dbReference>
<organism evidence="9 10">
    <name type="scientific">Kwoniella shivajii</name>
    <dbReference type="NCBI Taxonomy" id="564305"/>
    <lineage>
        <taxon>Eukaryota</taxon>
        <taxon>Fungi</taxon>
        <taxon>Dikarya</taxon>
        <taxon>Basidiomycota</taxon>
        <taxon>Agaricomycotina</taxon>
        <taxon>Tremellomycetes</taxon>
        <taxon>Tremellales</taxon>
        <taxon>Cryptococcaceae</taxon>
        <taxon>Kwoniella</taxon>
    </lineage>
</organism>
<keyword evidence="5" id="KW-0811">Translocation</keyword>
<dbReference type="SUPFAM" id="SSF50978">
    <property type="entry name" value="WD40 repeat-like"/>
    <property type="match status" value="1"/>
</dbReference>
<evidence type="ECO:0008006" key="11">
    <source>
        <dbReference type="Google" id="ProtNLM"/>
    </source>
</evidence>
<evidence type="ECO:0000313" key="10">
    <source>
        <dbReference type="Proteomes" id="UP001329825"/>
    </source>
</evidence>
<evidence type="ECO:0000256" key="8">
    <source>
        <dbReference type="SAM" id="Coils"/>
    </source>
</evidence>
<evidence type="ECO:0000256" key="5">
    <source>
        <dbReference type="ARBA" id="ARBA00023010"/>
    </source>
</evidence>
<gene>
    <name evidence="9" type="ORF">IL334_006518</name>
</gene>
<dbReference type="Proteomes" id="UP001329825">
    <property type="component" value="Chromosome 9"/>
</dbReference>
<reference evidence="9 10" key="1">
    <citation type="submission" date="2024-01" db="EMBL/GenBank/DDBJ databases">
        <title>Comparative genomics of Cryptococcus and Kwoniella reveals pathogenesis evolution and contrasting modes of karyotype evolution via chromosome fusion or intercentromeric recombination.</title>
        <authorList>
            <person name="Coelho M.A."/>
            <person name="David-Palma M."/>
            <person name="Shea T."/>
            <person name="Bowers K."/>
            <person name="McGinley-Smith S."/>
            <person name="Mohammad A.W."/>
            <person name="Gnirke A."/>
            <person name="Yurkov A.M."/>
            <person name="Nowrousian M."/>
            <person name="Sun S."/>
            <person name="Cuomo C.A."/>
            <person name="Heitman J."/>
        </authorList>
    </citation>
    <scope>NUCLEOTIDE SEQUENCE [LARGE SCALE GENOMIC DNA]</scope>
    <source>
        <strain evidence="9">CBS 11374</strain>
    </source>
</reference>
<keyword evidence="7" id="KW-0539">Nucleus</keyword>
<dbReference type="InterPro" id="IPR019321">
    <property type="entry name" value="Nucleoporin_Nup88"/>
</dbReference>
<dbReference type="InterPro" id="IPR036322">
    <property type="entry name" value="WD40_repeat_dom_sf"/>
</dbReference>
<evidence type="ECO:0000256" key="6">
    <source>
        <dbReference type="ARBA" id="ARBA00023132"/>
    </source>
</evidence>
<keyword evidence="6" id="KW-0906">Nuclear pore complex</keyword>
<evidence type="ECO:0000256" key="4">
    <source>
        <dbReference type="ARBA" id="ARBA00022927"/>
    </source>
</evidence>
<evidence type="ECO:0000256" key="3">
    <source>
        <dbReference type="ARBA" id="ARBA00022816"/>
    </source>
</evidence>
<dbReference type="PANTHER" id="PTHR13257:SF0">
    <property type="entry name" value="NUCLEAR PORE COMPLEX PROTEIN NUP88"/>
    <property type="match status" value="1"/>
</dbReference>
<name>A0ABZ1D983_9TREE</name>
<keyword evidence="8" id="KW-0175">Coiled coil</keyword>
<protein>
    <recommendedName>
        <fullName evidence="11">Nucleoporin Nup82</fullName>
    </recommendedName>
</protein>
<evidence type="ECO:0000256" key="1">
    <source>
        <dbReference type="ARBA" id="ARBA00004567"/>
    </source>
</evidence>
<dbReference type="EMBL" id="CP141889">
    <property type="protein sequence ID" value="WRT69531.1"/>
    <property type="molecule type" value="Genomic_DNA"/>
</dbReference>
<keyword evidence="2" id="KW-0813">Transport</keyword>
<keyword evidence="4" id="KW-0653">Protein transport</keyword>
<evidence type="ECO:0000313" key="9">
    <source>
        <dbReference type="EMBL" id="WRT69531.1"/>
    </source>
</evidence>
<proteinExistence type="predicted"/>
<dbReference type="GeneID" id="87958648"/>
<evidence type="ECO:0000256" key="7">
    <source>
        <dbReference type="ARBA" id="ARBA00023242"/>
    </source>
</evidence>
<keyword evidence="10" id="KW-1185">Reference proteome</keyword>
<accession>A0ABZ1D983</accession>